<dbReference type="Pfam" id="PF01565">
    <property type="entry name" value="FAD_binding_4"/>
    <property type="match status" value="1"/>
</dbReference>
<dbReference type="SUPFAM" id="SSF56176">
    <property type="entry name" value="FAD-binding/transporter-associated domain-like"/>
    <property type="match status" value="1"/>
</dbReference>
<keyword evidence="10" id="KW-1185">Reference proteome</keyword>
<evidence type="ECO:0000256" key="2">
    <source>
        <dbReference type="ARBA" id="ARBA00005466"/>
    </source>
</evidence>
<sequence>MGNTPPLRWIVCLVLCLITVLSIFQSNTVPSYEYIKTSFKEKSPLTICLKDAQVPFLLQDSLDWPEEISTYNLRLPYTPAAVAIPTDVDQIQAAVLCGVQNNVRVSAKGGGHSFGSYGLGGEDGHLVIALDRMNEVTLEESGIATVQPGARLGHVALELFNQGKRGISHGECPSVGIAGHVLHGGFGMASRTYGLTLDWLVGAKVVLANGTIASCSSTENEDLFWALRGAGSSFGIVAELQFDTFEAPDQITSFSINFRWTEEEAVKGFKALQDLMVNAPKELNVLVYLAPTGQIIHGVYYGDQKGLNSALQPFLDDTKGRIESSRRVTWIKSLEQFGYGTPLNQATALNEHNTFYASSLLSPALAQGQIESLMSTLYANINDPMGRHSWVLMLEFSGGENSVIPGIPATETSYFHRDKLFLLQFTDNIFTQDSDERFSQVKGFRESITKTMEDGDWGMYANYVDTELDSETAQKLYYGGNLERLRKIKGDVDPDEVFWNPQAISPAAEPPQRRNSRQWVNT</sequence>
<comment type="cofactor">
    <cofactor evidence="1">
        <name>FAD</name>
        <dbReference type="ChEBI" id="CHEBI:57692"/>
    </cofactor>
</comment>
<comment type="similarity">
    <text evidence="2">Belongs to the oxygen-dependent FAD-linked oxidoreductase family.</text>
</comment>
<dbReference type="InterPro" id="IPR006094">
    <property type="entry name" value="Oxid_FAD_bind_N"/>
</dbReference>
<dbReference type="Gene3D" id="3.40.462.20">
    <property type="match status" value="1"/>
</dbReference>
<evidence type="ECO:0000256" key="1">
    <source>
        <dbReference type="ARBA" id="ARBA00001974"/>
    </source>
</evidence>
<dbReference type="PROSITE" id="PS51387">
    <property type="entry name" value="FAD_PCMH"/>
    <property type="match status" value="1"/>
</dbReference>
<feature type="region of interest" description="Disordered" evidence="6">
    <location>
        <begin position="502"/>
        <end position="522"/>
    </location>
</feature>
<evidence type="ECO:0000256" key="4">
    <source>
        <dbReference type="ARBA" id="ARBA00022827"/>
    </source>
</evidence>
<feature type="signal peptide" evidence="7">
    <location>
        <begin position="1"/>
        <end position="22"/>
    </location>
</feature>
<proteinExistence type="inferred from homology"/>
<dbReference type="EMBL" id="JAZAVJ010000518">
    <property type="protein sequence ID" value="KAK7394042.1"/>
    <property type="molecule type" value="Genomic_DNA"/>
</dbReference>
<keyword evidence="3" id="KW-0285">Flavoprotein</keyword>
<dbReference type="InterPro" id="IPR012951">
    <property type="entry name" value="BBE"/>
</dbReference>
<evidence type="ECO:0000256" key="6">
    <source>
        <dbReference type="SAM" id="MobiDB-lite"/>
    </source>
</evidence>
<comment type="caution">
    <text evidence="9">The sequence shown here is derived from an EMBL/GenBank/DDBJ whole genome shotgun (WGS) entry which is preliminary data.</text>
</comment>
<keyword evidence="7" id="KW-0732">Signal</keyword>
<organism evidence="9 10">
    <name type="scientific">Neonectria punicea</name>
    <dbReference type="NCBI Taxonomy" id="979145"/>
    <lineage>
        <taxon>Eukaryota</taxon>
        <taxon>Fungi</taxon>
        <taxon>Dikarya</taxon>
        <taxon>Ascomycota</taxon>
        <taxon>Pezizomycotina</taxon>
        <taxon>Sordariomycetes</taxon>
        <taxon>Hypocreomycetidae</taxon>
        <taxon>Hypocreales</taxon>
        <taxon>Nectriaceae</taxon>
        <taxon>Neonectria</taxon>
    </lineage>
</organism>
<evidence type="ECO:0000313" key="10">
    <source>
        <dbReference type="Proteomes" id="UP001498476"/>
    </source>
</evidence>
<evidence type="ECO:0000259" key="8">
    <source>
        <dbReference type="PROSITE" id="PS51387"/>
    </source>
</evidence>
<keyword evidence="5" id="KW-0560">Oxidoreductase</keyword>
<accession>A0ABR1GH23</accession>
<keyword evidence="4" id="KW-0274">FAD</keyword>
<reference evidence="9 10" key="1">
    <citation type="journal article" date="2025" name="Microbiol. Resour. Announc.">
        <title>Draft genome sequences for Neonectria magnoliae and Neonectria punicea, canker pathogens of Liriodendron tulipifera and Acer saccharum in West Virginia.</title>
        <authorList>
            <person name="Petronek H.M."/>
            <person name="Kasson M.T."/>
            <person name="Metheny A.M."/>
            <person name="Stauder C.M."/>
            <person name="Lovett B."/>
            <person name="Lynch S.C."/>
            <person name="Garnas J.R."/>
            <person name="Kasson L.R."/>
            <person name="Stajich J.E."/>
        </authorList>
    </citation>
    <scope>NUCLEOTIDE SEQUENCE [LARGE SCALE GENOMIC DNA]</scope>
    <source>
        <strain evidence="9 10">NRRL 64653</strain>
    </source>
</reference>
<evidence type="ECO:0000256" key="3">
    <source>
        <dbReference type="ARBA" id="ARBA00022630"/>
    </source>
</evidence>
<name>A0ABR1GH23_9HYPO</name>
<evidence type="ECO:0000256" key="7">
    <source>
        <dbReference type="SAM" id="SignalP"/>
    </source>
</evidence>
<dbReference type="InterPro" id="IPR050416">
    <property type="entry name" value="FAD-linked_Oxidoreductase"/>
</dbReference>
<feature type="chain" id="PRO_5045318709" description="FAD-binding PCMH-type domain-containing protein" evidence="7">
    <location>
        <begin position="23"/>
        <end position="522"/>
    </location>
</feature>
<dbReference type="Gene3D" id="3.30.465.10">
    <property type="match status" value="1"/>
</dbReference>
<evidence type="ECO:0000256" key="5">
    <source>
        <dbReference type="ARBA" id="ARBA00023002"/>
    </source>
</evidence>
<dbReference type="InterPro" id="IPR036318">
    <property type="entry name" value="FAD-bd_PCMH-like_sf"/>
</dbReference>
<dbReference type="InterPro" id="IPR016166">
    <property type="entry name" value="FAD-bd_PCMH"/>
</dbReference>
<dbReference type="PANTHER" id="PTHR42973">
    <property type="entry name" value="BINDING OXIDOREDUCTASE, PUTATIVE (AFU_ORTHOLOGUE AFUA_1G17690)-RELATED"/>
    <property type="match status" value="1"/>
</dbReference>
<dbReference type="Proteomes" id="UP001498476">
    <property type="component" value="Unassembled WGS sequence"/>
</dbReference>
<gene>
    <name evidence="9" type="ORF">QQX98_013173</name>
</gene>
<dbReference type="InterPro" id="IPR016169">
    <property type="entry name" value="FAD-bd_PCMH_sub2"/>
</dbReference>
<protein>
    <recommendedName>
        <fullName evidence="8">FAD-binding PCMH-type domain-containing protein</fullName>
    </recommendedName>
</protein>
<feature type="domain" description="FAD-binding PCMH-type" evidence="8">
    <location>
        <begin position="75"/>
        <end position="247"/>
    </location>
</feature>
<dbReference type="PANTHER" id="PTHR42973:SF39">
    <property type="entry name" value="FAD-BINDING PCMH-TYPE DOMAIN-CONTAINING PROTEIN"/>
    <property type="match status" value="1"/>
</dbReference>
<dbReference type="Pfam" id="PF08031">
    <property type="entry name" value="BBE"/>
    <property type="match status" value="1"/>
</dbReference>
<evidence type="ECO:0000313" key="9">
    <source>
        <dbReference type="EMBL" id="KAK7394042.1"/>
    </source>
</evidence>